<dbReference type="Gene3D" id="2.70.98.70">
    <property type="match status" value="1"/>
</dbReference>
<keyword evidence="2" id="KW-1185">Reference proteome</keyword>
<dbReference type="Proteomes" id="UP000680304">
    <property type="component" value="Unassembled WGS sequence"/>
</dbReference>
<reference evidence="1 2" key="1">
    <citation type="submission" date="2021-04" db="EMBL/GenBank/DDBJ databases">
        <title>Draft genome sequence of Paenibacillus cisolokensis, LC2-13A.</title>
        <authorList>
            <person name="Uke A."/>
            <person name="Chhe C."/>
            <person name="Baramee S."/>
            <person name="Kosugi A."/>
        </authorList>
    </citation>
    <scope>NUCLEOTIDE SEQUENCE [LARGE SCALE GENOMIC DNA]</scope>
    <source>
        <strain evidence="1 2">LC2-13A</strain>
    </source>
</reference>
<accession>A0ABQ4N3I9</accession>
<sequence length="440" mass="49561">MEGDATELYGECGVEQYRRMIGLVDNERGGHYVIDFFRVEGARVTDYAFHAFQSSSTLELRHAQPSPRKHWTLAGVDSPDKLYFDEPGKSLGERLMTGETFVPLLPGEEPRLWTPERNNGYGFIYNVQEYLPDQELVYAVWNSEQQERLHWFGLCGGGDRIFTGLCPDLEGGRKHAILVHRSSRPITQYAVVTCLQHDARQRMPVEGVASLSAEGRHATALAVSLPEGYTDYWLYSPSTQTMKLLVQGQEWTVTGRCALLRLDREGRVVRADCIQAQSMSYGDYQLYGREDKWLTIDQIDEQSGTVWVPERPPLKGDTPRFVRLRSPHKGASVVYRVNSMHVFGNRTAIQLTDSLILSKGIVRSVTDHEMETLYPLPLGVAEKGKSPFAGKRIVGQRGGLGTIVGVPELKKLQIQVIRPFTAGEAFDIVDLEPGYELQWL</sequence>
<comment type="caution">
    <text evidence="1">The sequence shown here is derived from an EMBL/GenBank/DDBJ whole genome shotgun (WGS) entry which is preliminary data.</text>
</comment>
<gene>
    <name evidence="1" type="ORF">PACILC2_13130</name>
</gene>
<organism evidence="1 2">
    <name type="scientific">Paenibacillus cisolokensis</name>
    <dbReference type="NCBI Taxonomy" id="1658519"/>
    <lineage>
        <taxon>Bacteria</taxon>
        <taxon>Bacillati</taxon>
        <taxon>Bacillota</taxon>
        <taxon>Bacilli</taxon>
        <taxon>Bacillales</taxon>
        <taxon>Paenibacillaceae</taxon>
        <taxon>Paenibacillus</taxon>
    </lineage>
</organism>
<dbReference type="RefSeq" id="WP_213528162.1">
    <property type="nucleotide sequence ID" value="NZ_BOVJ01000042.1"/>
</dbReference>
<proteinExistence type="predicted"/>
<dbReference type="EMBL" id="BOVJ01000042">
    <property type="protein sequence ID" value="GIQ62745.1"/>
    <property type="molecule type" value="Genomic_DNA"/>
</dbReference>
<name>A0ABQ4N3I9_9BACL</name>
<protein>
    <submittedName>
        <fullName evidence="1">Uncharacterized protein</fullName>
    </submittedName>
</protein>
<evidence type="ECO:0000313" key="2">
    <source>
        <dbReference type="Proteomes" id="UP000680304"/>
    </source>
</evidence>
<evidence type="ECO:0000313" key="1">
    <source>
        <dbReference type="EMBL" id="GIQ62745.1"/>
    </source>
</evidence>